<organism evidence="6 7">
    <name type="scientific">Owenia fusiformis</name>
    <name type="common">Polychaete worm</name>
    <dbReference type="NCBI Taxonomy" id="6347"/>
    <lineage>
        <taxon>Eukaryota</taxon>
        <taxon>Metazoa</taxon>
        <taxon>Spiralia</taxon>
        <taxon>Lophotrochozoa</taxon>
        <taxon>Annelida</taxon>
        <taxon>Polychaeta</taxon>
        <taxon>Sedentaria</taxon>
        <taxon>Canalipalpata</taxon>
        <taxon>Sabellida</taxon>
        <taxon>Oweniida</taxon>
        <taxon>Oweniidae</taxon>
        <taxon>Owenia</taxon>
    </lineage>
</organism>
<dbReference type="OrthoDB" id="676979at2759"/>
<dbReference type="GO" id="GO:0005737">
    <property type="term" value="C:cytoplasm"/>
    <property type="evidence" value="ECO:0007669"/>
    <property type="project" value="UniProtKB-SubCell"/>
</dbReference>
<name>A0A8J1THJ1_OWEFU</name>
<keyword evidence="5" id="KW-0677">Repeat</keyword>
<dbReference type="Proteomes" id="UP000749559">
    <property type="component" value="Unassembled WGS sequence"/>
</dbReference>
<sequence length="201" mass="22882">MTSPREKTKPGIDCVAKIDTPVDFSFLELTTVSEALDEEPREVSPRKGRPKRTKNDKYDTKCLKLNNNLLQDLGGLTDQVEKLVEDPSEISWIDLSFNELTTIDQALCKYPKLRILYLHGNGISNIREVEKLAKIPTLRKLSLHGNPIENTPGYRNFILTHLTGLQEFDFSAVTKADRATANTWKKMNVMPKHSKKTEEKN</sequence>
<dbReference type="InterPro" id="IPR032675">
    <property type="entry name" value="LRR_dom_sf"/>
</dbReference>
<evidence type="ECO:0000256" key="4">
    <source>
        <dbReference type="ARBA" id="ARBA00022614"/>
    </source>
</evidence>
<dbReference type="PANTHER" id="PTHR46545:SF1">
    <property type="entry name" value="LEUCINE-RICH REPEAT-CONTAINING PROTEIN 51"/>
    <property type="match status" value="1"/>
</dbReference>
<gene>
    <name evidence="6" type="ORF">OFUS_LOCUS4884</name>
</gene>
<dbReference type="InterPro" id="IPR001611">
    <property type="entry name" value="Leu-rich_rpt"/>
</dbReference>
<evidence type="ECO:0000256" key="5">
    <source>
        <dbReference type="ARBA" id="ARBA00022737"/>
    </source>
</evidence>
<evidence type="ECO:0000256" key="3">
    <source>
        <dbReference type="ARBA" id="ARBA00022490"/>
    </source>
</evidence>
<dbReference type="SUPFAM" id="SSF52058">
    <property type="entry name" value="L domain-like"/>
    <property type="match status" value="1"/>
</dbReference>
<evidence type="ECO:0000313" key="6">
    <source>
        <dbReference type="EMBL" id="CAH1777894.1"/>
    </source>
</evidence>
<dbReference type="PANTHER" id="PTHR46545">
    <property type="entry name" value="LEUCINE-RICH REPEAT-CONTAINING PROTEIN 51"/>
    <property type="match status" value="1"/>
</dbReference>
<proteinExistence type="predicted"/>
<dbReference type="PROSITE" id="PS51450">
    <property type="entry name" value="LRR"/>
    <property type="match status" value="1"/>
</dbReference>
<comment type="subcellular location">
    <subcellularLocation>
        <location evidence="1">Cytoplasm</location>
    </subcellularLocation>
</comment>
<dbReference type="EMBL" id="CAIIXF020000002">
    <property type="protein sequence ID" value="CAH1777894.1"/>
    <property type="molecule type" value="Genomic_DNA"/>
</dbReference>
<keyword evidence="3" id="KW-0963">Cytoplasm</keyword>
<protein>
    <recommendedName>
        <fullName evidence="2">Leucine-rich repeat-containing protein 51</fullName>
    </recommendedName>
</protein>
<dbReference type="Gene3D" id="3.80.10.10">
    <property type="entry name" value="Ribonuclease Inhibitor"/>
    <property type="match status" value="1"/>
</dbReference>
<keyword evidence="4" id="KW-0433">Leucine-rich repeat</keyword>
<keyword evidence="7" id="KW-1185">Reference proteome</keyword>
<comment type="caution">
    <text evidence="6">The sequence shown here is derived from an EMBL/GenBank/DDBJ whole genome shotgun (WGS) entry which is preliminary data.</text>
</comment>
<reference evidence="6" key="1">
    <citation type="submission" date="2022-03" db="EMBL/GenBank/DDBJ databases">
        <authorList>
            <person name="Martin C."/>
        </authorList>
    </citation>
    <scope>NUCLEOTIDE SEQUENCE</scope>
</reference>
<evidence type="ECO:0000256" key="2">
    <source>
        <dbReference type="ARBA" id="ARBA00014223"/>
    </source>
</evidence>
<evidence type="ECO:0000256" key="1">
    <source>
        <dbReference type="ARBA" id="ARBA00004496"/>
    </source>
</evidence>
<dbReference type="Pfam" id="PF14580">
    <property type="entry name" value="LRR_9"/>
    <property type="match status" value="1"/>
</dbReference>
<dbReference type="AlphaFoldDB" id="A0A8J1THJ1"/>
<accession>A0A8J1THJ1</accession>
<evidence type="ECO:0000313" key="7">
    <source>
        <dbReference type="Proteomes" id="UP000749559"/>
    </source>
</evidence>